<feature type="chain" id="PRO_5012327575" evidence="1">
    <location>
        <begin position="24"/>
        <end position="84"/>
    </location>
</feature>
<keyword evidence="1" id="KW-0732">Signal</keyword>
<name>A0A1Y2HPP1_9FUNG</name>
<organism evidence="2 3">
    <name type="scientific">Catenaria anguillulae PL171</name>
    <dbReference type="NCBI Taxonomy" id="765915"/>
    <lineage>
        <taxon>Eukaryota</taxon>
        <taxon>Fungi</taxon>
        <taxon>Fungi incertae sedis</taxon>
        <taxon>Blastocladiomycota</taxon>
        <taxon>Blastocladiomycetes</taxon>
        <taxon>Blastocladiales</taxon>
        <taxon>Catenariaceae</taxon>
        <taxon>Catenaria</taxon>
    </lineage>
</organism>
<proteinExistence type="predicted"/>
<protein>
    <submittedName>
        <fullName evidence="2">Uncharacterized protein</fullName>
    </submittedName>
</protein>
<feature type="signal peptide" evidence="1">
    <location>
        <begin position="1"/>
        <end position="23"/>
    </location>
</feature>
<reference evidence="2 3" key="1">
    <citation type="submission" date="2016-07" db="EMBL/GenBank/DDBJ databases">
        <title>Pervasive Adenine N6-methylation of Active Genes in Fungi.</title>
        <authorList>
            <consortium name="DOE Joint Genome Institute"/>
            <person name="Mondo S.J."/>
            <person name="Dannebaum R.O."/>
            <person name="Kuo R.C."/>
            <person name="Labutti K."/>
            <person name="Haridas S."/>
            <person name="Kuo A."/>
            <person name="Salamov A."/>
            <person name="Ahrendt S.R."/>
            <person name="Lipzen A."/>
            <person name="Sullivan W."/>
            <person name="Andreopoulos W.B."/>
            <person name="Clum A."/>
            <person name="Lindquist E."/>
            <person name="Daum C."/>
            <person name="Ramamoorthy G.K."/>
            <person name="Gryganskyi A."/>
            <person name="Culley D."/>
            <person name="Magnuson J.K."/>
            <person name="James T.Y."/>
            <person name="O'Malley M.A."/>
            <person name="Stajich J.E."/>
            <person name="Spatafora J.W."/>
            <person name="Visel A."/>
            <person name="Grigoriev I.V."/>
        </authorList>
    </citation>
    <scope>NUCLEOTIDE SEQUENCE [LARGE SCALE GENOMIC DNA]</scope>
    <source>
        <strain evidence="2 3">PL171</strain>
    </source>
</reference>
<accession>A0A1Y2HPP1</accession>
<keyword evidence="3" id="KW-1185">Reference proteome</keyword>
<evidence type="ECO:0000313" key="3">
    <source>
        <dbReference type="Proteomes" id="UP000193411"/>
    </source>
</evidence>
<evidence type="ECO:0000256" key="1">
    <source>
        <dbReference type="SAM" id="SignalP"/>
    </source>
</evidence>
<gene>
    <name evidence="2" type="ORF">BCR44DRAFT_1432168</name>
</gene>
<comment type="caution">
    <text evidence="2">The sequence shown here is derived from an EMBL/GenBank/DDBJ whole genome shotgun (WGS) entry which is preliminary data.</text>
</comment>
<evidence type="ECO:0000313" key="2">
    <source>
        <dbReference type="EMBL" id="ORZ36575.1"/>
    </source>
</evidence>
<sequence length="84" mass="8692">MRVCTLFHAVLVAAVATVSSTLAAPIDTNAQRLSTGDMTAKPERWGGRIGWGPPMMATVVIPPIMATVVEVDMSAVVASAPSVN</sequence>
<feature type="non-terminal residue" evidence="2">
    <location>
        <position position="84"/>
    </location>
</feature>
<dbReference type="EMBL" id="MCFL01000016">
    <property type="protein sequence ID" value="ORZ36575.1"/>
    <property type="molecule type" value="Genomic_DNA"/>
</dbReference>
<dbReference type="Proteomes" id="UP000193411">
    <property type="component" value="Unassembled WGS sequence"/>
</dbReference>
<dbReference type="AlphaFoldDB" id="A0A1Y2HPP1"/>